<evidence type="ECO:0000256" key="3">
    <source>
        <dbReference type="ARBA" id="ARBA00022989"/>
    </source>
</evidence>
<evidence type="ECO:0000256" key="7">
    <source>
        <dbReference type="SAM" id="Phobius"/>
    </source>
</evidence>
<dbReference type="GO" id="GO:0006643">
    <property type="term" value="P:membrane lipid metabolic process"/>
    <property type="evidence" value="ECO:0007669"/>
    <property type="project" value="TreeGrafter"/>
</dbReference>
<dbReference type="AlphaFoldDB" id="A0A1X7D4E7"/>
<keyword evidence="5" id="KW-0443">Lipid metabolism</keyword>
<dbReference type="STRING" id="1519643.SAMN06295933_1648"/>
<dbReference type="PANTHER" id="PTHR21624:SF1">
    <property type="entry name" value="ALKYLGLYCEROL MONOOXYGENASE"/>
    <property type="match status" value="1"/>
</dbReference>
<dbReference type="InterPro" id="IPR006694">
    <property type="entry name" value="Fatty_acid_hydroxylase"/>
</dbReference>
<comment type="subcellular location">
    <subcellularLocation>
        <location evidence="1">Endomembrane system</location>
        <topology evidence="1">Multi-pass membrane protein</topology>
    </subcellularLocation>
</comment>
<keyword evidence="6 7" id="KW-0472">Membrane</keyword>
<dbReference type="RefSeq" id="WP_085100985.1">
    <property type="nucleotide sequence ID" value="NZ_FWZU01000002.1"/>
</dbReference>
<feature type="domain" description="Fatty acid hydroxylase" evidence="8">
    <location>
        <begin position="87"/>
        <end position="224"/>
    </location>
</feature>
<gene>
    <name evidence="9" type="ORF">SAMN06295933_1648</name>
</gene>
<evidence type="ECO:0000256" key="4">
    <source>
        <dbReference type="ARBA" id="ARBA00023002"/>
    </source>
</evidence>
<dbReference type="GO" id="GO:0008610">
    <property type="term" value="P:lipid biosynthetic process"/>
    <property type="evidence" value="ECO:0007669"/>
    <property type="project" value="InterPro"/>
</dbReference>
<reference evidence="10" key="1">
    <citation type="submission" date="2017-04" db="EMBL/GenBank/DDBJ databases">
        <authorList>
            <person name="Varghese N."/>
            <person name="Submissions S."/>
        </authorList>
    </citation>
    <scope>NUCLEOTIDE SEQUENCE [LARGE SCALE GENOMIC DNA]</scope>
    <source>
        <strain evidence="10">K3S</strain>
    </source>
</reference>
<name>A0A1X7D4E7_9BACT</name>
<evidence type="ECO:0000256" key="5">
    <source>
        <dbReference type="ARBA" id="ARBA00023098"/>
    </source>
</evidence>
<dbReference type="PANTHER" id="PTHR21624">
    <property type="entry name" value="STEROL DESATURASE-RELATED PROTEIN"/>
    <property type="match status" value="1"/>
</dbReference>
<proteinExistence type="predicted"/>
<evidence type="ECO:0000256" key="6">
    <source>
        <dbReference type="ARBA" id="ARBA00023136"/>
    </source>
</evidence>
<feature type="transmembrane region" description="Helical" evidence="7">
    <location>
        <begin position="43"/>
        <end position="69"/>
    </location>
</feature>
<feature type="transmembrane region" description="Helical" evidence="7">
    <location>
        <begin position="6"/>
        <end position="22"/>
    </location>
</feature>
<sequence>MEWDDIIRFIAFLGTGIILALWEKVSPRRTGKVDRGLRWSSNLGMVIVSALFIRLIFPVLPVALAIYISTKGWGLIPLLRLPFWSEVVLGFLLLDLAIYFQHRAFHYSRPLWMLHRMHHADTFYDFTTGVRFHPFEFILSMIFKLAVVAMLGIVPLAVVLFEIVLNCVAMFNHSNIKLPLKVDKIMRLFIVTPDMHRVHHSTDRREMNSNFGFNLPWWDRLFTTYKAQPDLGHEKMIIGLNLFRDTKYRSFHLMVAMPFLKGQVGPEDSKES</sequence>
<protein>
    <submittedName>
        <fullName evidence="9">Sterol desaturase/sphingolipid hydroxylase, fatty acid hydroxylase superfamily</fullName>
    </submittedName>
</protein>
<evidence type="ECO:0000259" key="8">
    <source>
        <dbReference type="Pfam" id="PF04116"/>
    </source>
</evidence>
<dbReference type="GO" id="GO:0012505">
    <property type="term" value="C:endomembrane system"/>
    <property type="evidence" value="ECO:0007669"/>
    <property type="project" value="UniProtKB-SubCell"/>
</dbReference>
<keyword evidence="4" id="KW-0560">Oxidoreductase</keyword>
<evidence type="ECO:0000256" key="2">
    <source>
        <dbReference type="ARBA" id="ARBA00022692"/>
    </source>
</evidence>
<evidence type="ECO:0000256" key="1">
    <source>
        <dbReference type="ARBA" id="ARBA00004127"/>
    </source>
</evidence>
<evidence type="ECO:0000313" key="10">
    <source>
        <dbReference type="Proteomes" id="UP000192906"/>
    </source>
</evidence>
<organism evidence="9 10">
    <name type="scientific">Desulfovibrio gilichinskyi</name>
    <dbReference type="NCBI Taxonomy" id="1519643"/>
    <lineage>
        <taxon>Bacteria</taxon>
        <taxon>Pseudomonadati</taxon>
        <taxon>Thermodesulfobacteriota</taxon>
        <taxon>Desulfovibrionia</taxon>
        <taxon>Desulfovibrionales</taxon>
        <taxon>Desulfovibrionaceae</taxon>
        <taxon>Desulfovibrio</taxon>
    </lineage>
</organism>
<evidence type="ECO:0000313" key="9">
    <source>
        <dbReference type="EMBL" id="SMF08767.1"/>
    </source>
</evidence>
<feature type="transmembrane region" description="Helical" evidence="7">
    <location>
        <begin position="81"/>
        <end position="100"/>
    </location>
</feature>
<dbReference type="Proteomes" id="UP000192906">
    <property type="component" value="Unassembled WGS sequence"/>
</dbReference>
<keyword evidence="2 7" id="KW-0812">Transmembrane</keyword>
<dbReference type="Pfam" id="PF04116">
    <property type="entry name" value="FA_hydroxylase"/>
    <property type="match status" value="1"/>
</dbReference>
<dbReference type="InterPro" id="IPR051689">
    <property type="entry name" value="Sterol_desaturase/TMEM195"/>
</dbReference>
<dbReference type="GO" id="GO:0005506">
    <property type="term" value="F:iron ion binding"/>
    <property type="evidence" value="ECO:0007669"/>
    <property type="project" value="InterPro"/>
</dbReference>
<dbReference type="OrthoDB" id="5291790at2"/>
<accession>A0A1X7D4E7</accession>
<feature type="transmembrane region" description="Helical" evidence="7">
    <location>
        <begin position="141"/>
        <end position="165"/>
    </location>
</feature>
<dbReference type="EMBL" id="FWZU01000002">
    <property type="protein sequence ID" value="SMF08767.1"/>
    <property type="molecule type" value="Genomic_DNA"/>
</dbReference>
<keyword evidence="10" id="KW-1185">Reference proteome</keyword>
<keyword evidence="3 7" id="KW-1133">Transmembrane helix</keyword>
<dbReference type="GO" id="GO:0016020">
    <property type="term" value="C:membrane"/>
    <property type="evidence" value="ECO:0007669"/>
    <property type="project" value="GOC"/>
</dbReference>
<dbReference type="GO" id="GO:0050479">
    <property type="term" value="F:glyceryl-ether monooxygenase activity"/>
    <property type="evidence" value="ECO:0007669"/>
    <property type="project" value="TreeGrafter"/>
</dbReference>